<name>A0A9Q5ZGQ8_NOSLI</name>
<comment type="caution">
    <text evidence="2">The sequence shown here is derived from an EMBL/GenBank/DDBJ whole genome shotgun (WGS) entry which is preliminary data.</text>
</comment>
<sequence length="178" mass="19955">MARSNQLTVAPEHTEIESKSKSILARRPKNEISSTIPTEIPQAQALLIQELEISFDADLCAAMIGRLIQSKREIDALASDEEKLAKTVELGRLAATEKARLSGMQQARAEFAEKMKKFKLQQQQQFIDVDLPKLIDACELLSEEDMRKTVEAFASRLKIEITWEETDAGLRCNAKPIA</sequence>
<dbReference type="EMBL" id="LAHD01000005">
    <property type="protein sequence ID" value="PHK06774.1"/>
    <property type="molecule type" value="Genomic_DNA"/>
</dbReference>
<accession>A0A9Q5ZGQ8</accession>
<gene>
    <name evidence="2" type="ORF">VF08_03310</name>
</gene>
<dbReference type="Proteomes" id="UP000222310">
    <property type="component" value="Unassembled WGS sequence"/>
</dbReference>
<feature type="region of interest" description="Disordered" evidence="1">
    <location>
        <begin position="1"/>
        <end position="23"/>
    </location>
</feature>
<protein>
    <submittedName>
        <fullName evidence="2">Uncharacterized protein</fullName>
    </submittedName>
</protein>
<organism evidence="2 3">
    <name type="scientific">Nostoc linckia z8</name>
    <dbReference type="NCBI Taxonomy" id="1628746"/>
    <lineage>
        <taxon>Bacteria</taxon>
        <taxon>Bacillati</taxon>
        <taxon>Cyanobacteriota</taxon>
        <taxon>Cyanophyceae</taxon>
        <taxon>Nostocales</taxon>
        <taxon>Nostocaceae</taxon>
        <taxon>Nostoc</taxon>
    </lineage>
</organism>
<dbReference type="AlphaFoldDB" id="A0A9Q5ZGQ8"/>
<evidence type="ECO:0000313" key="3">
    <source>
        <dbReference type="Proteomes" id="UP000222310"/>
    </source>
</evidence>
<evidence type="ECO:0000313" key="2">
    <source>
        <dbReference type="EMBL" id="PHK06774.1"/>
    </source>
</evidence>
<reference evidence="2 3" key="1">
    <citation type="submission" date="2015-02" db="EMBL/GenBank/DDBJ databases">
        <title>Nostoc linckia genome annotation.</title>
        <authorList>
            <person name="Zhou Z."/>
        </authorList>
    </citation>
    <scope>NUCLEOTIDE SEQUENCE [LARGE SCALE GENOMIC DNA]</scope>
    <source>
        <strain evidence="3">z8</strain>
    </source>
</reference>
<evidence type="ECO:0000256" key="1">
    <source>
        <dbReference type="SAM" id="MobiDB-lite"/>
    </source>
</evidence>
<dbReference type="RefSeq" id="WP_099066560.1">
    <property type="nucleotide sequence ID" value="NZ_LAHD01000005.1"/>
</dbReference>
<dbReference type="GeneID" id="57094334"/>
<proteinExistence type="predicted"/>